<keyword evidence="2 3" id="KW-0186">Copper</keyword>
<dbReference type="SUPFAM" id="SSF52833">
    <property type="entry name" value="Thioredoxin-like"/>
    <property type="match status" value="1"/>
</dbReference>
<reference evidence="7" key="1">
    <citation type="submission" date="2016-09" db="EMBL/GenBank/DDBJ databases">
        <authorList>
            <person name="Varghese N."/>
            <person name="Submissions S."/>
        </authorList>
    </citation>
    <scope>NUCLEOTIDE SEQUENCE [LARGE SCALE GENOMIC DNA]</scope>
    <source>
        <strain evidence="7">JS23</strain>
    </source>
</reference>
<dbReference type="Pfam" id="PF02630">
    <property type="entry name" value="SCO1-SenC"/>
    <property type="match status" value="1"/>
</dbReference>
<dbReference type="PANTHER" id="PTHR12151:SF25">
    <property type="entry name" value="LINALOOL DEHYDRATASE_ISOMERASE DOMAIN-CONTAINING PROTEIN"/>
    <property type="match status" value="1"/>
</dbReference>
<protein>
    <submittedName>
        <fullName evidence="6">Protein SCO1/2</fullName>
    </submittedName>
</protein>
<feature type="binding site" evidence="3">
    <location>
        <position position="144"/>
    </location>
    <ligand>
        <name>Cu cation</name>
        <dbReference type="ChEBI" id="CHEBI:23378"/>
    </ligand>
</feature>
<dbReference type="Proteomes" id="UP000243719">
    <property type="component" value="Unassembled WGS sequence"/>
</dbReference>
<comment type="similarity">
    <text evidence="1">Belongs to the SCO1/2 family.</text>
</comment>
<dbReference type="InterPro" id="IPR003782">
    <property type="entry name" value="SCO1/SenC"/>
</dbReference>
<dbReference type="PANTHER" id="PTHR12151">
    <property type="entry name" value="ELECTRON TRANSPORT PROTIN SCO1/SENC FAMILY MEMBER"/>
    <property type="match status" value="1"/>
</dbReference>
<keyword evidence="4" id="KW-1015">Disulfide bond</keyword>
<evidence type="ECO:0000313" key="7">
    <source>
        <dbReference type="Proteomes" id="UP000243719"/>
    </source>
</evidence>
<proteinExistence type="inferred from homology"/>
<dbReference type="InterPro" id="IPR036249">
    <property type="entry name" value="Thioredoxin-like_sf"/>
</dbReference>
<dbReference type="InterPro" id="IPR013766">
    <property type="entry name" value="Thioredoxin_domain"/>
</dbReference>
<evidence type="ECO:0000256" key="3">
    <source>
        <dbReference type="PIRSR" id="PIRSR603782-1"/>
    </source>
</evidence>
<keyword evidence="3" id="KW-0479">Metal-binding</keyword>
<dbReference type="STRING" id="1770053.SAMN05216551_104278"/>
<feature type="disulfide bond" description="Redox-active" evidence="4">
    <location>
        <begin position="140"/>
        <end position="144"/>
    </location>
</feature>
<evidence type="ECO:0000256" key="2">
    <source>
        <dbReference type="ARBA" id="ARBA00023008"/>
    </source>
</evidence>
<name>A0A1H2PNH5_9BURK</name>
<organism evidence="6 7">
    <name type="scientific">Chitinasiproducens palmae</name>
    <dbReference type="NCBI Taxonomy" id="1770053"/>
    <lineage>
        <taxon>Bacteria</taxon>
        <taxon>Pseudomonadati</taxon>
        <taxon>Pseudomonadota</taxon>
        <taxon>Betaproteobacteria</taxon>
        <taxon>Burkholderiales</taxon>
        <taxon>Burkholderiaceae</taxon>
        <taxon>Chitinasiproducens</taxon>
    </lineage>
</organism>
<keyword evidence="7" id="KW-1185">Reference proteome</keyword>
<dbReference type="GO" id="GO:0046872">
    <property type="term" value="F:metal ion binding"/>
    <property type="evidence" value="ECO:0007669"/>
    <property type="project" value="UniProtKB-KW"/>
</dbReference>
<feature type="domain" description="Thioredoxin" evidence="5">
    <location>
        <begin position="102"/>
        <end position="298"/>
    </location>
</feature>
<dbReference type="PROSITE" id="PS51352">
    <property type="entry name" value="THIOREDOXIN_2"/>
    <property type="match status" value="1"/>
</dbReference>
<dbReference type="Gene3D" id="3.40.30.10">
    <property type="entry name" value="Glutaredoxin"/>
    <property type="match status" value="1"/>
</dbReference>
<evidence type="ECO:0000259" key="5">
    <source>
        <dbReference type="PROSITE" id="PS51352"/>
    </source>
</evidence>
<evidence type="ECO:0000313" key="6">
    <source>
        <dbReference type="EMBL" id="SDV48232.1"/>
    </source>
</evidence>
<sequence>MPSQSAPDSAVPRSPRFARALLPTIAVASDSVDRLTDIRATHAGARRPTRSAPAGWLGSRRLASGTTRAWLRRATLSLMVGTALLTAACQKSPPAFTNLDISGNQSFATDFALPDTDGKTRTLADYRGRVVVMVFGYTHCPDVCPATLAELAQALQQLGNDAKQVQVVFVSVDPERDTAPVLAQYVHAFDPSFVALRPADRAQLDAVTKAFKIYYSQNAPEAAKATAGASATAAPGTVVSAPTATSASSAGEAGGYTVDHTAASLVFDTEGKLRLYARDAQGAGPWVHDLKLLVDEKK</sequence>
<evidence type="ECO:0000256" key="1">
    <source>
        <dbReference type="ARBA" id="ARBA00010996"/>
    </source>
</evidence>
<gene>
    <name evidence="6" type="ORF">SAMN05216551_104278</name>
</gene>
<accession>A0A1H2PNH5</accession>
<dbReference type="EMBL" id="FNLO01000004">
    <property type="protein sequence ID" value="SDV48232.1"/>
    <property type="molecule type" value="Genomic_DNA"/>
</dbReference>
<dbReference type="CDD" id="cd02968">
    <property type="entry name" value="SCO"/>
    <property type="match status" value="1"/>
</dbReference>
<feature type="binding site" evidence="3">
    <location>
        <position position="140"/>
    </location>
    <ligand>
        <name>Cu cation</name>
        <dbReference type="ChEBI" id="CHEBI:23378"/>
    </ligand>
</feature>
<evidence type="ECO:0000256" key="4">
    <source>
        <dbReference type="PIRSR" id="PIRSR603782-2"/>
    </source>
</evidence>
<dbReference type="AlphaFoldDB" id="A0A1H2PNH5"/>